<evidence type="ECO:0000313" key="4">
    <source>
        <dbReference type="Proteomes" id="UP000596742"/>
    </source>
</evidence>
<evidence type="ECO:0000259" key="2">
    <source>
        <dbReference type="PROSITE" id="PS00028"/>
    </source>
</evidence>
<dbReference type="Proteomes" id="UP000596742">
    <property type="component" value="Unassembled WGS sequence"/>
</dbReference>
<gene>
    <name evidence="3" type="ORF">MGAL_10B021413</name>
</gene>
<organism evidence="3 4">
    <name type="scientific">Mytilus galloprovincialis</name>
    <name type="common">Mediterranean mussel</name>
    <dbReference type="NCBI Taxonomy" id="29158"/>
    <lineage>
        <taxon>Eukaryota</taxon>
        <taxon>Metazoa</taxon>
        <taxon>Spiralia</taxon>
        <taxon>Lophotrochozoa</taxon>
        <taxon>Mollusca</taxon>
        <taxon>Bivalvia</taxon>
        <taxon>Autobranchia</taxon>
        <taxon>Pteriomorphia</taxon>
        <taxon>Mytilida</taxon>
        <taxon>Mytiloidea</taxon>
        <taxon>Mytilidae</taxon>
        <taxon>Mytilinae</taxon>
        <taxon>Mytilus</taxon>
    </lineage>
</organism>
<evidence type="ECO:0000313" key="3">
    <source>
        <dbReference type="EMBL" id="VDI31224.1"/>
    </source>
</evidence>
<sequence>MYCQLRDNRYHVNLFYCSVKGLQLIRIHADQISVESKMEITCEYLELESDSSMVVHGNMVCPYISLKSKYDVQIAPDAWLKTTNLKIVGQTVFIEGHVKYQRVSKISLEDAINESGNGLYVYIQGNLHTGPNSCIQSQCASHQSNEISGSLQLLVEGDICNHGTIEASKLIKIKSGSLLSRHTCHKDAKDRYLQGFIRNQVAERHYNLHPLNIKLADTFQSCDTKTDSSVFFTKTWNKHRGLIISPEIAYEMGGDFEDFGQVKCKKIVMDTSGNICVEEKSICTIGCISGNCRGETKIYGQLKLGSFKSFKTCKLSIFEKGTIITENGGNIFIDDCFHNKSLVYNLNQKLLIHTGVFRQEKGCQIISNDDLEIDICKASKSFEGSLEAKDLHFVVSAPVTENAFIKAINSCAFKFTKNKNEEAYGHWNHKGRIEVKKGKIVMSSTANLHDRIEDDMTVEGNMVSMGFVGPSVTVSLKSRSNITLRPDAYVLQNQLYSSNGGEHIFPFTAGNLFTAKGSEITFCAGKLKTHFDMSCINTWKHYGLIKVEKTENVHTDTCIAVGCFQNHGIFEGFRRLKVIVNKLMESHSPILASDALIIQGKGEVYNRAGSILQCKYGIVEIRDVSILQNEYGASIDGESIKLSTASGNIRKREVSTTYDIKNKGLIRSSGDVMIVAGNIKNHGTIQSFLSKVEIHYTTRRNANTKLEGVLLSTYSLVVCIYNAPIFHCSFRGGSDWDKANIILPKKGMCVKCFKGAVIFHTQIEGDANLLVESLKGVTTMKDIIVPCLTLCLSVSNRYNSSYNQKYQETIFLESEKNDLSEYNDNCCSIKHSHKTNFSQKYYHADVCIFNGSVIRIENIIVESDCNTMELKVTTGEDSEIIVKQNFACETFLIINGNLTISSSTLITASRFTTTERSLCKINGPSDNVNDDICKLFTFGDIELNGKLSDDQSEPFLFGMESQCGHIKIRGIVYIHNMSLQTGQNCNINIGGQMKLVGYMFIGGAGEVTFGKLSNIECDTITYQRTQEELDSAKIHLTLSGSVFVHGPVHFDYIDDIVMCGHLTGYGISANQAYVKMTTSSVTEISSVEEDREMENSYIRCTMNNLLTERGSLIKLHSRGERTLSSLYISTWQHHGCLEIINPGPKKSKHELRCQFSYFINHGKCVNIDSLYLVCDRMLSNFVSLSVTDVLDIIVDGNILNNTGARFECTNGPLSIKTTENVLNNGQLISNDVNQILAAVISNTGVIISCKSTVKLYWITKEKACIDGIVKSPSKIQFSSPFSMEFHFCCVGGISRNPDLFVMPAKGMAFHCPRGSIILESNIEGRQKSAILSVFCRDGCTMRNNVTTNSFYLERAFEDEKMIGNQRLKVDSHLETKPVSQDFYLWLKEDCTFVSRNLLAKMGNQNVTFVIRTDDSSKLVCYEHIFNLDSLLLIHGNIETSFYSKIQARSISLHKDSILKVFSEEQIDPMCFPYEPATLVNDECKLLSKMDIKIDGSISSFKDARIQTSIISNLGDVFIKGEINVSHLQIAAANDRSLHFYGMVNSSGWLYLSRGRIIHIDDQAVLRCKSFSCEPQMKKSERLTVHGQLHIMGPAYFVVNSFYISRRGQVIIKSEYSNEHVVLEDMNTVDIYGRFECQIQGDCLVDCKKSISLLETSNCVFSLRDCNLTSSGLFRMDETCKIILEKGNLYVGNSREEDTTIHGSVELSGEIRGQQEDEKSSYRAVVEIEGHCVSFSNLRIQNIHTAALFAAQSLFVDSDSKVSNVENLEIQATSIDFKGLIENTPMIKILAESSLLLDKESRIDNDQMKTAELYLKITATTIEMKGQINYLNSKDGEAKMHFDASNMLIMGEIRSEGEIEIETDCSFVNNGQVHCTTIGIKAPICLNCPIHFDKSKLQQFPQLGGENQKTLVIDGLLCIVVGSFLHANSNDIKSILKFQFSAERSTIPQASDLDRWKSVVDSFLSKIPNAKTPEDIQKLTEQTIKIQQVICNLNVSSHLCEDVVKMCEKISKGGLGQFDVDDMITSLDNAHSFYSKLIPFELNVDFVSIKYRSLKKRVKKVAKNLMNKIFGPNSFSKSLEFPQNDFAQGIRIDSFINEGKHTDFRSDEHLSFASLKFQGRTGLWKNDGYIEACGDIIISASKIKQLGGQGRIMKAITGSIILTGDSAEVKNLESKHLHIDVSQEAILQSVKTEGEAIVHGNSATIQNIDAKTLHVKTQQKVKINTANIRQDMSVTSKRIDAYNVKSKQLDLKASENITLDNVSTKGIATLERGNTIDAKNIKVTELNATSKGNTDFGEKQAEKMNAVSKCGNITLNEKIKANKANIEAKLGDISLTGINKKANHEFGCLNLTTRALEDINKLLNRSDVYKDLKIADHLGLIVEDQNVIIATQQKAQFSLSIKAASIDVRKGMDAKNLELVTTNGILKIDKKVKIKAKENVRLTSRGKLRLCERSSVSAGQNINLESEKDSVSLSASELDVGNGINIKAHHDIIISSDANGGPCKKSKLSAGRTNKEQPAIDLEAERNIRIHASEISSKGENIFKAGNNISITANQHETTKRKTKSSWLGLCKRTTETTTTHVEKFTIASRSNVFKAGGSYTSVAGNIKSELGNDIRATGGISMLDLQTTTKTKTTSSFLGIKYNRKDESSQQSQGTSLEDSSAEARTSIVSETSNIQWHGSNLNSAGNVSESAEMGEITHSPRLLNHETNEMGIKFNAQKSTNDKGGTFGIEAIYEHRSNQSTSTDSTNIGGDYNVRAKKVSVLNSWNIDVKGNMNVRTDDLRIEGASLEACDKSVNIGIGVKSSMAKVSANYEKGGITTQQMQKLHVSGTLHLDNIKHVTIDTSNIDSGGLTSQVDNLDIKSRSDRKSRVKLGVTADIDLVTRSLCGGGIDIGLEGDDRNTPPTSIDVNGGSKELSVETLETKGATMAFDGDVHKFA</sequence>
<evidence type="ECO:0000256" key="1">
    <source>
        <dbReference type="SAM" id="MobiDB-lite"/>
    </source>
</evidence>
<feature type="domain" description="C2H2-type" evidence="2">
    <location>
        <begin position="1567"/>
        <end position="1589"/>
    </location>
</feature>
<feature type="compositionally biased region" description="Polar residues" evidence="1">
    <location>
        <begin position="2649"/>
        <end position="2690"/>
    </location>
</feature>
<keyword evidence="4" id="KW-1185">Reference proteome</keyword>
<name>A0A8B6E8A7_MYTGA</name>
<proteinExistence type="predicted"/>
<dbReference type="InterPro" id="IPR013087">
    <property type="entry name" value="Znf_C2H2_type"/>
</dbReference>
<protein>
    <recommendedName>
        <fullName evidence="2">C2H2-type domain-containing protein</fullName>
    </recommendedName>
</protein>
<dbReference type="OrthoDB" id="5974475at2759"/>
<feature type="region of interest" description="Disordered" evidence="1">
    <location>
        <begin position="2644"/>
        <end position="2695"/>
    </location>
</feature>
<reference evidence="3" key="1">
    <citation type="submission" date="2018-11" db="EMBL/GenBank/DDBJ databases">
        <authorList>
            <person name="Alioto T."/>
            <person name="Alioto T."/>
        </authorList>
    </citation>
    <scope>NUCLEOTIDE SEQUENCE</scope>
</reference>
<dbReference type="EMBL" id="UYJE01004768">
    <property type="protein sequence ID" value="VDI31224.1"/>
    <property type="molecule type" value="Genomic_DNA"/>
</dbReference>
<comment type="caution">
    <text evidence="3">The sequence shown here is derived from an EMBL/GenBank/DDBJ whole genome shotgun (WGS) entry which is preliminary data.</text>
</comment>
<accession>A0A8B6E8A7</accession>
<dbReference type="PROSITE" id="PS00028">
    <property type="entry name" value="ZINC_FINGER_C2H2_1"/>
    <property type="match status" value="1"/>
</dbReference>